<evidence type="ECO:0000256" key="11">
    <source>
        <dbReference type="ARBA" id="ARBA00023239"/>
    </source>
</evidence>
<dbReference type="SUPFAM" id="SSF102114">
    <property type="entry name" value="Radical SAM enzymes"/>
    <property type="match status" value="1"/>
</dbReference>
<comment type="caution">
    <text evidence="14">The sequence shown here is derived from an EMBL/GenBank/DDBJ whole genome shotgun (WGS) entry which is preliminary data.</text>
</comment>
<dbReference type="EMBL" id="DXAK01000012">
    <property type="protein sequence ID" value="HJA06005.1"/>
    <property type="molecule type" value="Genomic_DNA"/>
</dbReference>
<dbReference type="InterPro" id="IPR000385">
    <property type="entry name" value="MoaA_NifB_PqqE_Fe-S-bd_CS"/>
</dbReference>
<evidence type="ECO:0000313" key="15">
    <source>
        <dbReference type="Proteomes" id="UP000824223"/>
    </source>
</evidence>
<dbReference type="Gene3D" id="3.20.20.70">
    <property type="entry name" value="Aldolase class I"/>
    <property type="match status" value="1"/>
</dbReference>
<keyword evidence="7" id="KW-0408">Iron</keyword>
<dbReference type="SFLD" id="SFLDG01386">
    <property type="entry name" value="main_SPASM_domain-containing"/>
    <property type="match status" value="1"/>
</dbReference>
<dbReference type="PROSITE" id="PS51918">
    <property type="entry name" value="RADICAL_SAM"/>
    <property type="match status" value="1"/>
</dbReference>
<evidence type="ECO:0000256" key="5">
    <source>
        <dbReference type="ARBA" id="ARBA00022723"/>
    </source>
</evidence>
<evidence type="ECO:0000256" key="9">
    <source>
        <dbReference type="ARBA" id="ARBA00023134"/>
    </source>
</evidence>
<evidence type="ECO:0000313" key="14">
    <source>
        <dbReference type="EMBL" id="HJA06005.1"/>
    </source>
</evidence>
<dbReference type="InterPro" id="IPR013483">
    <property type="entry name" value="MoaA"/>
</dbReference>
<gene>
    <name evidence="14" type="primary">moaA</name>
    <name evidence="14" type="ORF">H9798_02485</name>
</gene>
<dbReference type="GO" id="GO:0006777">
    <property type="term" value="P:Mo-molybdopterin cofactor biosynthetic process"/>
    <property type="evidence" value="ECO:0007669"/>
    <property type="project" value="UniProtKB-KW"/>
</dbReference>
<dbReference type="SMART" id="SM00729">
    <property type="entry name" value="Elp3"/>
    <property type="match status" value="1"/>
</dbReference>
<dbReference type="InterPro" id="IPR040064">
    <property type="entry name" value="MoaA-like"/>
</dbReference>
<dbReference type="InterPro" id="IPR010505">
    <property type="entry name" value="MoaA_twitch"/>
</dbReference>
<dbReference type="GO" id="GO:0051539">
    <property type="term" value="F:4 iron, 4 sulfur cluster binding"/>
    <property type="evidence" value="ECO:0007669"/>
    <property type="project" value="UniProtKB-KW"/>
</dbReference>
<keyword evidence="6" id="KW-0547">Nucleotide-binding</keyword>
<keyword evidence="9" id="KW-0342">GTP-binding</keyword>
<dbReference type="GO" id="GO:0061798">
    <property type="term" value="F:GTP 3',8'-cyclase activity"/>
    <property type="evidence" value="ECO:0007669"/>
    <property type="project" value="UniProtKB-EC"/>
</dbReference>
<dbReference type="SFLD" id="SFLDG01383">
    <property type="entry name" value="cyclic_pyranopterin_phosphate"/>
    <property type="match status" value="1"/>
</dbReference>
<comment type="cofactor">
    <cofactor evidence="1">
        <name>[4Fe-4S] cluster</name>
        <dbReference type="ChEBI" id="CHEBI:49883"/>
    </cofactor>
</comment>
<reference evidence="14" key="1">
    <citation type="journal article" date="2021" name="PeerJ">
        <title>Extensive microbial diversity within the chicken gut microbiome revealed by metagenomics and culture.</title>
        <authorList>
            <person name="Gilroy R."/>
            <person name="Ravi A."/>
            <person name="Getino M."/>
            <person name="Pursley I."/>
            <person name="Horton D.L."/>
            <person name="Alikhan N.F."/>
            <person name="Baker D."/>
            <person name="Gharbi K."/>
            <person name="Hall N."/>
            <person name="Watson M."/>
            <person name="Adriaenssens E.M."/>
            <person name="Foster-Nyarko E."/>
            <person name="Jarju S."/>
            <person name="Secka A."/>
            <person name="Antonio M."/>
            <person name="Oren A."/>
            <person name="Chaudhuri R.R."/>
            <person name="La Ragione R."/>
            <person name="Hildebrand F."/>
            <person name="Pallen M.J."/>
        </authorList>
    </citation>
    <scope>NUCLEOTIDE SEQUENCE</scope>
    <source>
        <strain evidence="14">ChiSjej2B20-11307</strain>
    </source>
</reference>
<evidence type="ECO:0000259" key="13">
    <source>
        <dbReference type="PROSITE" id="PS51918"/>
    </source>
</evidence>
<dbReference type="Proteomes" id="UP000824223">
    <property type="component" value="Unassembled WGS sequence"/>
</dbReference>
<dbReference type="SFLD" id="SFLDS00029">
    <property type="entry name" value="Radical_SAM"/>
    <property type="match status" value="1"/>
</dbReference>
<dbReference type="Pfam" id="PF06463">
    <property type="entry name" value="Mob_synth_C"/>
    <property type="match status" value="1"/>
</dbReference>
<keyword evidence="4" id="KW-0949">S-adenosyl-L-methionine</keyword>
<dbReference type="InterPro" id="IPR013785">
    <property type="entry name" value="Aldolase_TIM"/>
</dbReference>
<keyword evidence="10" id="KW-0501">Molybdenum cofactor biosynthesis</keyword>
<dbReference type="PROSITE" id="PS01305">
    <property type="entry name" value="MOAA_NIFB_PQQE"/>
    <property type="match status" value="1"/>
</dbReference>
<dbReference type="CDD" id="cd01335">
    <property type="entry name" value="Radical_SAM"/>
    <property type="match status" value="1"/>
</dbReference>
<dbReference type="SFLD" id="SFLDG01067">
    <property type="entry name" value="SPASM/twitch_domain_containing"/>
    <property type="match status" value="1"/>
</dbReference>
<dbReference type="InterPro" id="IPR058240">
    <property type="entry name" value="rSAM_sf"/>
</dbReference>
<feature type="domain" description="Radical SAM core" evidence="13">
    <location>
        <begin position="4"/>
        <end position="227"/>
    </location>
</feature>
<keyword evidence="5" id="KW-0479">Metal-binding</keyword>
<evidence type="ECO:0000256" key="2">
    <source>
        <dbReference type="ARBA" id="ARBA00012167"/>
    </source>
</evidence>
<accession>A0A9D2HA14</accession>
<dbReference type="GO" id="GO:0046872">
    <property type="term" value="F:metal ion binding"/>
    <property type="evidence" value="ECO:0007669"/>
    <property type="project" value="UniProtKB-KW"/>
</dbReference>
<evidence type="ECO:0000256" key="12">
    <source>
        <dbReference type="ARBA" id="ARBA00048697"/>
    </source>
</evidence>
<evidence type="ECO:0000256" key="3">
    <source>
        <dbReference type="ARBA" id="ARBA00022485"/>
    </source>
</evidence>
<evidence type="ECO:0000256" key="7">
    <source>
        <dbReference type="ARBA" id="ARBA00023004"/>
    </source>
</evidence>
<dbReference type="Pfam" id="PF04055">
    <property type="entry name" value="Radical_SAM"/>
    <property type="match status" value="1"/>
</dbReference>
<dbReference type="AlphaFoldDB" id="A0A9D2HA14"/>
<evidence type="ECO:0000256" key="4">
    <source>
        <dbReference type="ARBA" id="ARBA00022691"/>
    </source>
</evidence>
<dbReference type="PANTHER" id="PTHR22960:SF0">
    <property type="entry name" value="MOLYBDENUM COFACTOR BIOSYNTHESIS PROTEIN 1"/>
    <property type="match status" value="1"/>
</dbReference>
<evidence type="ECO:0000256" key="1">
    <source>
        <dbReference type="ARBA" id="ARBA00001966"/>
    </source>
</evidence>
<keyword evidence="8" id="KW-0411">Iron-sulfur</keyword>
<dbReference type="InterPro" id="IPR050105">
    <property type="entry name" value="MoCo_biosynth_MoaA/MoaC"/>
</dbReference>
<dbReference type="PANTHER" id="PTHR22960">
    <property type="entry name" value="MOLYBDOPTERIN COFACTOR SYNTHESIS PROTEIN A"/>
    <property type="match status" value="1"/>
</dbReference>
<proteinExistence type="predicted"/>
<dbReference type="InterPro" id="IPR007197">
    <property type="entry name" value="rSAM"/>
</dbReference>
<dbReference type="NCBIfam" id="TIGR02666">
    <property type="entry name" value="moaA"/>
    <property type="match status" value="1"/>
</dbReference>
<dbReference type="GO" id="GO:0005525">
    <property type="term" value="F:GTP binding"/>
    <property type="evidence" value="ECO:0007669"/>
    <property type="project" value="UniProtKB-KW"/>
</dbReference>
<keyword evidence="11 14" id="KW-0456">Lyase</keyword>
<dbReference type="GO" id="GO:0061799">
    <property type="term" value="F:cyclic pyranopterin monophosphate synthase activity"/>
    <property type="evidence" value="ECO:0007669"/>
    <property type="project" value="TreeGrafter"/>
</dbReference>
<sequence length="347" mass="37763">MKDQFGRAIDYMRVSVTDRCNLRCVYCMPEEGVSAISHQDILTFDEIARLCRIGAGLGITKIKLTGGEPLVRKNLSVLLGMVKSIPGIEQVTLTTNGILLKEQINELVYNGLDSVNVSIDTLDPERYRKVTRGGCVEKALKGLAAAAAFPDVRVKVNCVPLKDAQEEEYIQLALLAKDGRADVRFIEMMPIGMGKIFSGRSSEEICSILKRTFGEPEQYRGRLGNGPAVYMQFPGFRKKVGFISAVSHQFCGGCNRVRLTSEGYMKPCLQYGNGVDLRALLRSGAGDDEICETMRDIVFEKPACHQFSADAGRKANAGATLDAAEKTNADAVGGMNLESKGMSKIGG</sequence>
<name>A0A9D2HA14_9FIRM</name>
<dbReference type="InterPro" id="IPR006638">
    <property type="entry name" value="Elp3/MiaA/NifB-like_rSAM"/>
</dbReference>
<protein>
    <recommendedName>
        <fullName evidence="2">GTP 3',8-cyclase</fullName>
        <ecNumber evidence="2">4.1.99.22</ecNumber>
    </recommendedName>
</protein>
<dbReference type="EC" id="4.1.99.22" evidence="2"/>
<reference evidence="14" key="2">
    <citation type="submission" date="2021-04" db="EMBL/GenBank/DDBJ databases">
        <authorList>
            <person name="Gilroy R."/>
        </authorList>
    </citation>
    <scope>NUCLEOTIDE SEQUENCE</scope>
    <source>
        <strain evidence="14">ChiSjej2B20-11307</strain>
    </source>
</reference>
<evidence type="ECO:0000256" key="6">
    <source>
        <dbReference type="ARBA" id="ARBA00022741"/>
    </source>
</evidence>
<dbReference type="CDD" id="cd21117">
    <property type="entry name" value="Twitch_MoaA"/>
    <property type="match status" value="1"/>
</dbReference>
<organism evidence="14 15">
    <name type="scientific">Candidatus Mediterraneibacter pullicola</name>
    <dbReference type="NCBI Taxonomy" id="2838682"/>
    <lineage>
        <taxon>Bacteria</taxon>
        <taxon>Bacillati</taxon>
        <taxon>Bacillota</taxon>
        <taxon>Clostridia</taxon>
        <taxon>Lachnospirales</taxon>
        <taxon>Lachnospiraceae</taxon>
        <taxon>Mediterraneibacter</taxon>
    </lineage>
</organism>
<evidence type="ECO:0000256" key="10">
    <source>
        <dbReference type="ARBA" id="ARBA00023150"/>
    </source>
</evidence>
<keyword evidence="3" id="KW-0004">4Fe-4S</keyword>
<comment type="catalytic activity">
    <reaction evidence="12">
        <text>GTP + AH2 + S-adenosyl-L-methionine = (8S)-3',8-cyclo-7,8-dihydroguanosine 5'-triphosphate + 5'-deoxyadenosine + L-methionine + A + H(+)</text>
        <dbReference type="Rhea" id="RHEA:49576"/>
        <dbReference type="ChEBI" id="CHEBI:13193"/>
        <dbReference type="ChEBI" id="CHEBI:15378"/>
        <dbReference type="ChEBI" id="CHEBI:17319"/>
        <dbReference type="ChEBI" id="CHEBI:17499"/>
        <dbReference type="ChEBI" id="CHEBI:37565"/>
        <dbReference type="ChEBI" id="CHEBI:57844"/>
        <dbReference type="ChEBI" id="CHEBI:59789"/>
        <dbReference type="ChEBI" id="CHEBI:131766"/>
        <dbReference type="EC" id="4.1.99.22"/>
    </reaction>
</comment>
<evidence type="ECO:0000256" key="8">
    <source>
        <dbReference type="ARBA" id="ARBA00023014"/>
    </source>
</evidence>